<protein>
    <recommendedName>
        <fullName evidence="7">Cytochrome c domain-containing protein</fullName>
    </recommendedName>
</protein>
<evidence type="ECO:0000313" key="9">
    <source>
        <dbReference type="Proteomes" id="UP001296776"/>
    </source>
</evidence>
<dbReference type="GO" id="GO:0009055">
    <property type="term" value="F:electron transfer activity"/>
    <property type="evidence" value="ECO:0007669"/>
    <property type="project" value="InterPro"/>
</dbReference>
<dbReference type="Pfam" id="PF00034">
    <property type="entry name" value="Cytochrom_C"/>
    <property type="match status" value="2"/>
</dbReference>
<feature type="domain" description="Cytochrome c" evidence="7">
    <location>
        <begin position="237"/>
        <end position="319"/>
    </location>
</feature>
<keyword evidence="2 6" id="KW-0349">Heme</keyword>
<proteinExistence type="predicted"/>
<dbReference type="PROSITE" id="PS51007">
    <property type="entry name" value="CYTC"/>
    <property type="match status" value="2"/>
</dbReference>
<dbReference type="SUPFAM" id="SSF46626">
    <property type="entry name" value="Cytochrome c"/>
    <property type="match status" value="2"/>
</dbReference>
<dbReference type="PANTHER" id="PTHR33751:SF9">
    <property type="entry name" value="CYTOCHROME C4"/>
    <property type="match status" value="1"/>
</dbReference>
<comment type="caution">
    <text evidence="8">The sequence shown here is derived from an EMBL/GenBank/DDBJ whole genome shotgun (WGS) entry which is preliminary data.</text>
</comment>
<reference evidence="8" key="2">
    <citation type="journal article" date="2020" name="Microorganisms">
        <title>Osmotic Adaptation and Compatible Solute Biosynthesis of Phototrophic Bacteria as Revealed from Genome Analyses.</title>
        <authorList>
            <person name="Imhoff J.F."/>
            <person name="Rahn T."/>
            <person name="Kunzel S."/>
            <person name="Keller A."/>
            <person name="Neulinger S.C."/>
        </authorList>
    </citation>
    <scope>NUCLEOTIDE SEQUENCE</scope>
    <source>
        <strain evidence="8">DSM 11080</strain>
    </source>
</reference>
<name>A0AAJ0XAC5_9GAMM</name>
<evidence type="ECO:0000256" key="4">
    <source>
        <dbReference type="ARBA" id="ARBA00022982"/>
    </source>
</evidence>
<gene>
    <name evidence="8" type="ORF">CKO40_13990</name>
</gene>
<keyword evidence="4" id="KW-0249">Electron transport</keyword>
<evidence type="ECO:0000256" key="5">
    <source>
        <dbReference type="ARBA" id="ARBA00023004"/>
    </source>
</evidence>
<keyword evidence="5 6" id="KW-0408">Iron</keyword>
<feature type="domain" description="Cytochrome c" evidence="7">
    <location>
        <begin position="145"/>
        <end position="226"/>
    </location>
</feature>
<sequence>MMPSMPLSSRSQPAGFCNAAPLDRCRGRLPPTVWGCQWPSCCRPADLCLMRNLIAGRTVAVPRAIAYVRRAENNDERAALIRRDARALRARRSSNKERMEQVSMSLSRSLLAALFAATVALGLSLSSQARDDYEARNEALDDYEPDLEAGEVMFRQCALCHGKHGQGILGGKYPRIAGLPEYYLMNALRDYQTGKRGYDAMLVVGGLKTYDDRDLMDLAGYIADIEIDLDVPGPEEGSARSGRRLYKYDCKTCHGRKAEGKSRKDSPPLRGQYHEYLERQIQLFINKERIHADDPEDKTFVAYEPDELTDILAYIASLDDKDDD</sequence>
<keyword evidence="1" id="KW-0813">Transport</keyword>
<dbReference type="GO" id="GO:0020037">
    <property type="term" value="F:heme binding"/>
    <property type="evidence" value="ECO:0007669"/>
    <property type="project" value="InterPro"/>
</dbReference>
<organism evidence="8 9">
    <name type="scientific">Halochromatium glycolicum</name>
    <dbReference type="NCBI Taxonomy" id="85075"/>
    <lineage>
        <taxon>Bacteria</taxon>
        <taxon>Pseudomonadati</taxon>
        <taxon>Pseudomonadota</taxon>
        <taxon>Gammaproteobacteria</taxon>
        <taxon>Chromatiales</taxon>
        <taxon>Chromatiaceae</taxon>
        <taxon>Halochromatium</taxon>
    </lineage>
</organism>
<keyword evidence="3 6" id="KW-0479">Metal-binding</keyword>
<dbReference type="PANTHER" id="PTHR33751">
    <property type="entry name" value="CBB3-TYPE CYTOCHROME C OXIDASE SUBUNIT FIXP"/>
    <property type="match status" value="1"/>
</dbReference>
<dbReference type="InterPro" id="IPR036909">
    <property type="entry name" value="Cyt_c-like_dom_sf"/>
</dbReference>
<evidence type="ECO:0000256" key="6">
    <source>
        <dbReference type="PROSITE-ProRule" id="PRU00433"/>
    </source>
</evidence>
<dbReference type="InterPro" id="IPR050597">
    <property type="entry name" value="Cytochrome_c_Oxidase_Subunit"/>
</dbReference>
<accession>A0AAJ0XAC5</accession>
<dbReference type="GO" id="GO:0046872">
    <property type="term" value="F:metal ion binding"/>
    <property type="evidence" value="ECO:0007669"/>
    <property type="project" value="UniProtKB-KW"/>
</dbReference>
<evidence type="ECO:0000256" key="3">
    <source>
        <dbReference type="ARBA" id="ARBA00022723"/>
    </source>
</evidence>
<evidence type="ECO:0000259" key="7">
    <source>
        <dbReference type="PROSITE" id="PS51007"/>
    </source>
</evidence>
<keyword evidence="9" id="KW-1185">Reference proteome</keyword>
<evidence type="ECO:0000256" key="1">
    <source>
        <dbReference type="ARBA" id="ARBA00022448"/>
    </source>
</evidence>
<evidence type="ECO:0000313" key="8">
    <source>
        <dbReference type="EMBL" id="MBK1705636.1"/>
    </source>
</evidence>
<evidence type="ECO:0000256" key="2">
    <source>
        <dbReference type="ARBA" id="ARBA00022617"/>
    </source>
</evidence>
<dbReference type="InterPro" id="IPR009056">
    <property type="entry name" value="Cyt_c-like_dom"/>
</dbReference>
<reference evidence="8" key="1">
    <citation type="submission" date="2017-08" db="EMBL/GenBank/DDBJ databases">
        <authorList>
            <person name="Imhoff J.F."/>
            <person name="Rahn T."/>
            <person name="Kuenzel S."/>
            <person name="Neulinger S.C."/>
        </authorList>
    </citation>
    <scope>NUCLEOTIDE SEQUENCE</scope>
    <source>
        <strain evidence="8">DSM 11080</strain>
    </source>
</reference>
<dbReference type="Gene3D" id="1.10.760.10">
    <property type="entry name" value="Cytochrome c-like domain"/>
    <property type="match status" value="2"/>
</dbReference>
<dbReference type="EMBL" id="NRSJ01000025">
    <property type="protein sequence ID" value="MBK1705636.1"/>
    <property type="molecule type" value="Genomic_DNA"/>
</dbReference>
<dbReference type="Proteomes" id="UP001296776">
    <property type="component" value="Unassembled WGS sequence"/>
</dbReference>
<dbReference type="AlphaFoldDB" id="A0AAJ0XAC5"/>